<organism evidence="2">
    <name type="scientific">Oryza meridionalis</name>
    <dbReference type="NCBI Taxonomy" id="40149"/>
    <lineage>
        <taxon>Eukaryota</taxon>
        <taxon>Viridiplantae</taxon>
        <taxon>Streptophyta</taxon>
        <taxon>Embryophyta</taxon>
        <taxon>Tracheophyta</taxon>
        <taxon>Spermatophyta</taxon>
        <taxon>Magnoliopsida</taxon>
        <taxon>Liliopsida</taxon>
        <taxon>Poales</taxon>
        <taxon>Poaceae</taxon>
        <taxon>BOP clade</taxon>
        <taxon>Oryzoideae</taxon>
        <taxon>Oryzeae</taxon>
        <taxon>Oryzinae</taxon>
        <taxon>Oryza</taxon>
    </lineage>
</organism>
<proteinExistence type="predicted"/>
<sequence length="198" mass="22569">MIPAIYQLDELHNFIYMKAVTSSDPATGDFTVMLIHNPYMQLDHQTSNGIRSPSTTTFASPIASSTTASFYTITYHRVVHLIDVSPDSSYVRGVIVQETLPMMFVDYDLGDNDVFIGRNYIACLSTKDYPGLMPNHIYFTDDDECSLRAFKGTPRDIGVYNYEDDTLSEVVSPQPWLKWPPPIWITPSFKDFRNTCRQ</sequence>
<evidence type="ECO:0000313" key="3">
    <source>
        <dbReference type="Proteomes" id="UP000008021"/>
    </source>
</evidence>
<dbReference type="PANTHER" id="PTHR44586">
    <property type="entry name" value="F-BOX DOMAIN CONTAINING PROTEIN, EXPRESSED"/>
    <property type="match status" value="1"/>
</dbReference>
<reference evidence="2" key="2">
    <citation type="submission" date="2018-05" db="EMBL/GenBank/DDBJ databases">
        <title>OmerRS3 (Oryza meridionalis Reference Sequence Version 3).</title>
        <authorList>
            <person name="Zhang J."/>
            <person name="Kudrna D."/>
            <person name="Lee S."/>
            <person name="Talag J."/>
            <person name="Welchert J."/>
            <person name="Wing R.A."/>
        </authorList>
    </citation>
    <scope>NUCLEOTIDE SEQUENCE [LARGE SCALE GENOMIC DNA]</scope>
    <source>
        <strain evidence="2">cv. OR44</strain>
    </source>
</reference>
<dbReference type="InterPro" id="IPR005174">
    <property type="entry name" value="KIB1-4_b-propeller"/>
</dbReference>
<dbReference type="Proteomes" id="UP000008021">
    <property type="component" value="Chromosome 3"/>
</dbReference>
<dbReference type="Pfam" id="PF03478">
    <property type="entry name" value="Beta-prop_KIB1-4"/>
    <property type="match status" value="1"/>
</dbReference>
<name>A0A0E0D5B1_9ORYZ</name>
<evidence type="ECO:0000259" key="1">
    <source>
        <dbReference type="Pfam" id="PF03478"/>
    </source>
</evidence>
<dbReference type="HOGENOM" id="CLU_019286_13_0_1"/>
<feature type="domain" description="KIB1-4 beta-propeller" evidence="1">
    <location>
        <begin position="108"/>
        <end position="161"/>
    </location>
</feature>
<dbReference type="AlphaFoldDB" id="A0A0E0D5B1"/>
<dbReference type="PANTHER" id="PTHR44586:SF10">
    <property type="entry name" value="DUF295 DOMAIN-CONTAINING PROTEIN"/>
    <property type="match status" value="1"/>
</dbReference>
<dbReference type="Gramene" id="OMERI03G27600.2">
    <property type="protein sequence ID" value="OMERI03G27600.2"/>
    <property type="gene ID" value="OMERI03G27600"/>
</dbReference>
<reference evidence="2" key="1">
    <citation type="submission" date="2015-04" db="UniProtKB">
        <authorList>
            <consortium name="EnsemblPlants"/>
        </authorList>
    </citation>
    <scope>IDENTIFICATION</scope>
</reference>
<accession>A0A0E0D5B1</accession>
<keyword evidence="3" id="KW-1185">Reference proteome</keyword>
<protein>
    <recommendedName>
        <fullName evidence="1">KIB1-4 beta-propeller domain-containing protein</fullName>
    </recommendedName>
</protein>
<evidence type="ECO:0000313" key="2">
    <source>
        <dbReference type="EnsemblPlants" id="OMERI03G27600.2"/>
    </source>
</evidence>
<dbReference type="EnsemblPlants" id="OMERI03G27600.2">
    <property type="protein sequence ID" value="OMERI03G27600.2"/>
    <property type="gene ID" value="OMERI03G27600"/>
</dbReference>